<dbReference type="EMBL" id="JABTXY010000023">
    <property type="protein sequence ID" value="NYV42283.1"/>
    <property type="molecule type" value="Genomic_DNA"/>
</dbReference>
<comment type="caution">
    <text evidence="2">The sequence shown here is derived from an EMBL/GenBank/DDBJ whole genome shotgun (WGS) entry which is preliminary data.</text>
</comment>
<evidence type="ECO:0000313" key="3">
    <source>
        <dbReference type="Proteomes" id="UP000548673"/>
    </source>
</evidence>
<dbReference type="RefSeq" id="WP_007872910.1">
    <property type="nucleotide sequence ID" value="NZ_CP011047.1"/>
</dbReference>
<sequence length="58" mass="6311">MSTITQQNKVTKLTASPALQEAHTRAGAQQDFTYDCMLSELEAIIAEAEVRLAEEDAA</sequence>
<protein>
    <submittedName>
        <fullName evidence="2">Uncharacterized protein</fullName>
    </submittedName>
</protein>
<dbReference type="Proteomes" id="UP000548673">
    <property type="component" value="Unassembled WGS sequence"/>
</dbReference>
<evidence type="ECO:0000313" key="2">
    <source>
        <dbReference type="EMBL" id="NYV42283.1"/>
    </source>
</evidence>
<feature type="region of interest" description="Disordered" evidence="1">
    <location>
        <begin position="1"/>
        <end position="22"/>
    </location>
</feature>
<feature type="compositionally biased region" description="Polar residues" evidence="1">
    <location>
        <begin position="1"/>
        <end position="14"/>
    </location>
</feature>
<reference evidence="2 3" key="1">
    <citation type="submission" date="2020-05" db="EMBL/GenBank/DDBJ databases">
        <title>The draft genome of Cronobacter sakazakii strain 145005.</title>
        <authorList>
            <person name="Yang J."/>
            <person name="Liu L."/>
            <person name="Feng Y."/>
            <person name="Zong Z."/>
        </authorList>
    </citation>
    <scope>NUCLEOTIDE SEQUENCE [LARGE SCALE GENOMIC DNA]</scope>
    <source>
        <strain evidence="2 3">145005</strain>
    </source>
</reference>
<evidence type="ECO:0000256" key="1">
    <source>
        <dbReference type="SAM" id="MobiDB-lite"/>
    </source>
</evidence>
<dbReference type="GeneID" id="56732191"/>
<gene>
    <name evidence="2" type="ORF">HRR37_07825</name>
</gene>
<organism evidence="2 3">
    <name type="scientific">Cronobacter sakazakii</name>
    <name type="common">Enterobacter sakazakii</name>
    <dbReference type="NCBI Taxonomy" id="28141"/>
    <lineage>
        <taxon>Bacteria</taxon>
        <taxon>Pseudomonadati</taxon>
        <taxon>Pseudomonadota</taxon>
        <taxon>Gammaproteobacteria</taxon>
        <taxon>Enterobacterales</taxon>
        <taxon>Enterobacteriaceae</taxon>
        <taxon>Cronobacter</taxon>
    </lineage>
</organism>
<proteinExistence type="predicted"/>
<accession>A0A853HFA0</accession>
<dbReference type="AlphaFoldDB" id="A0A853HFA0"/>
<name>A0A853HFA0_CROSK</name>